<dbReference type="Proteomes" id="UP000798662">
    <property type="component" value="Chromosome 2"/>
</dbReference>
<gene>
    <name evidence="1" type="ORF">I4F81_005949</name>
</gene>
<protein>
    <submittedName>
        <fullName evidence="1">Uncharacterized protein</fullName>
    </submittedName>
</protein>
<accession>A0ACC3BZW4</accession>
<keyword evidence="2" id="KW-1185">Reference proteome</keyword>
<sequence length="405" mass="43452">MLGVQCCYSVQINRGSATLQLLGMDENKVSLAWLAGPLSGLMVQPLAIQAPLRALVTDVASEGQQPLGNAYIGLMTGCGNLVGSFLSSRSLTKLFPIFRTDVQALFAAAAFILCLTVGLCVTYVREKPTSAAGQGYQRAPSERSAANVSSARAPRFGSGSDDESFGDSDGGANLFTWFGFFTLFVFVNTWVGRNIYLGSSSAAEGSDARRLFEAGVRLGGLGNCLTAFVTVVYSPMITSLLERYGTRRTYAFSQLVEALCLFAAFFIRGTPGQEHPSLLLKTATLITMGAFGVVWATTMAVPWALVGAALNRRYPGRVGLFTTLFNVSQSFPQLFVSLGSPWILDKVGGDVSVVMAIGGLFALVGGALIFVLRVDLFDDDVEERSVYELEDTVRDEGGERQEPMY</sequence>
<proteinExistence type="predicted"/>
<name>A0ACC3BZW4_PYRYE</name>
<comment type="caution">
    <text evidence="1">The sequence shown here is derived from an EMBL/GenBank/DDBJ whole genome shotgun (WGS) entry which is preliminary data.</text>
</comment>
<reference evidence="1" key="1">
    <citation type="submission" date="2019-11" db="EMBL/GenBank/DDBJ databases">
        <title>Nori genome reveals adaptations in red seaweeds to the harsh intertidal environment.</title>
        <authorList>
            <person name="Wang D."/>
            <person name="Mao Y."/>
        </authorList>
    </citation>
    <scope>NUCLEOTIDE SEQUENCE</scope>
    <source>
        <tissue evidence="1">Gametophyte</tissue>
    </source>
</reference>
<organism evidence="1 2">
    <name type="scientific">Pyropia yezoensis</name>
    <name type="common">Susabi-nori</name>
    <name type="synonym">Porphyra yezoensis</name>
    <dbReference type="NCBI Taxonomy" id="2788"/>
    <lineage>
        <taxon>Eukaryota</taxon>
        <taxon>Rhodophyta</taxon>
        <taxon>Bangiophyceae</taxon>
        <taxon>Bangiales</taxon>
        <taxon>Bangiaceae</taxon>
        <taxon>Pyropia</taxon>
    </lineage>
</organism>
<dbReference type="EMBL" id="CM020619">
    <property type="protein sequence ID" value="KAK1863393.1"/>
    <property type="molecule type" value="Genomic_DNA"/>
</dbReference>
<evidence type="ECO:0000313" key="1">
    <source>
        <dbReference type="EMBL" id="KAK1863393.1"/>
    </source>
</evidence>
<evidence type="ECO:0000313" key="2">
    <source>
        <dbReference type="Proteomes" id="UP000798662"/>
    </source>
</evidence>